<feature type="compositionally biased region" description="Polar residues" evidence="1">
    <location>
        <begin position="51"/>
        <end position="64"/>
    </location>
</feature>
<proteinExistence type="predicted"/>
<reference evidence="3 4" key="1">
    <citation type="journal article" date="2015" name="Proc. Natl. Acad. Sci. U.S.A.">
        <title>The resurrection genome of Boea hygrometrica: A blueprint for survival of dehydration.</title>
        <authorList>
            <person name="Xiao L."/>
            <person name="Yang G."/>
            <person name="Zhang L."/>
            <person name="Yang X."/>
            <person name="Zhao S."/>
            <person name="Ji Z."/>
            <person name="Zhou Q."/>
            <person name="Hu M."/>
            <person name="Wang Y."/>
            <person name="Chen M."/>
            <person name="Xu Y."/>
            <person name="Jin H."/>
            <person name="Xiao X."/>
            <person name="Hu G."/>
            <person name="Bao F."/>
            <person name="Hu Y."/>
            <person name="Wan P."/>
            <person name="Li L."/>
            <person name="Deng X."/>
            <person name="Kuang T."/>
            <person name="Xiang C."/>
            <person name="Zhu J.K."/>
            <person name="Oliver M.J."/>
            <person name="He Y."/>
        </authorList>
    </citation>
    <scope>NUCLEOTIDE SEQUENCE [LARGE SCALE GENOMIC DNA]</scope>
    <source>
        <strain evidence="4">cv. XS01</strain>
    </source>
</reference>
<feature type="compositionally biased region" description="Basic and acidic residues" evidence="1">
    <location>
        <begin position="19"/>
        <end position="50"/>
    </location>
</feature>
<organism evidence="3 4">
    <name type="scientific">Dorcoceras hygrometricum</name>
    <dbReference type="NCBI Taxonomy" id="472368"/>
    <lineage>
        <taxon>Eukaryota</taxon>
        <taxon>Viridiplantae</taxon>
        <taxon>Streptophyta</taxon>
        <taxon>Embryophyta</taxon>
        <taxon>Tracheophyta</taxon>
        <taxon>Spermatophyta</taxon>
        <taxon>Magnoliopsida</taxon>
        <taxon>eudicotyledons</taxon>
        <taxon>Gunneridae</taxon>
        <taxon>Pentapetalae</taxon>
        <taxon>asterids</taxon>
        <taxon>lamiids</taxon>
        <taxon>Lamiales</taxon>
        <taxon>Gesneriaceae</taxon>
        <taxon>Didymocarpoideae</taxon>
        <taxon>Trichosporeae</taxon>
        <taxon>Loxocarpinae</taxon>
        <taxon>Dorcoceras</taxon>
    </lineage>
</organism>
<dbReference type="OrthoDB" id="1751168at2759"/>
<feature type="region of interest" description="Disordered" evidence="1">
    <location>
        <begin position="1"/>
        <end position="69"/>
    </location>
</feature>
<feature type="region of interest" description="Disordered" evidence="1">
    <location>
        <begin position="247"/>
        <end position="330"/>
    </location>
</feature>
<evidence type="ECO:0000256" key="1">
    <source>
        <dbReference type="SAM" id="MobiDB-lite"/>
    </source>
</evidence>
<dbReference type="EMBL" id="KQ991629">
    <property type="protein sequence ID" value="KZV51441.1"/>
    <property type="molecule type" value="Genomic_DNA"/>
</dbReference>
<feature type="transmembrane region" description="Helical" evidence="2">
    <location>
        <begin position="478"/>
        <end position="500"/>
    </location>
</feature>
<protein>
    <submittedName>
        <fullName evidence="3">Uncharacterized protein</fullName>
    </submittedName>
</protein>
<dbReference type="AlphaFoldDB" id="A0A2Z7CWE5"/>
<keyword evidence="4" id="KW-1185">Reference proteome</keyword>
<sequence>MTSLDSRMLSADSRVVSMDSKKPADGFKRPADGRYDDVRELTTLDVETRSEQSQAGQGKTSSEHSGALVEDRPAKVDFESVLAMEHSGMVGMFQTLENTGLKGFLNATGSVYEAAMAEFFANVKVIAGTIVSFIANRKLALSKEMFAEAFGLPAEGMVGFLDIPKETMIEMRGRFSGSDVPFCAPSKKKEMKMEFRLLHDIVAKALCAKFGSFDMVTSEKFDLMVAIYVSLKSLCIERLPMQIFKLPLRPGKRDPDPTLRQQKQRTQRQKKQKKLSGDKVDSQSGPIPAIPAGGHESIGSEQDDQVVCDDYNDDRQDENLGCDTQTDQEGPDEIVSNIAHGEQEKSTADGITSYEGETIEIEDWVDKDERIKHHESITQTEKETATIEGDIVVRSDPEQTAQQTITYTGQELVNHLKQAGDAKNGEGGQGGRPREGSGRQVEGSSSTRETRSEQSQAGEGKTSSEHSGTLVKDKPTKLLSVLGFDPMSLWGLVVFLVVLFSGNPGYTAGRGFSPAGGAQGGD</sequence>
<feature type="compositionally biased region" description="Low complexity" evidence="1">
    <location>
        <begin position="438"/>
        <end position="447"/>
    </location>
</feature>
<gene>
    <name evidence="3" type="ORF">F511_35286</name>
</gene>
<evidence type="ECO:0000256" key="2">
    <source>
        <dbReference type="SAM" id="Phobius"/>
    </source>
</evidence>
<evidence type="ECO:0000313" key="3">
    <source>
        <dbReference type="EMBL" id="KZV51441.1"/>
    </source>
</evidence>
<keyword evidence="2" id="KW-0812">Transmembrane</keyword>
<feature type="compositionally biased region" description="Acidic residues" evidence="1">
    <location>
        <begin position="301"/>
        <end position="312"/>
    </location>
</feature>
<dbReference type="Proteomes" id="UP000250235">
    <property type="component" value="Unassembled WGS sequence"/>
</dbReference>
<name>A0A2Z7CWE5_9LAMI</name>
<feature type="compositionally biased region" description="Basic residues" evidence="1">
    <location>
        <begin position="262"/>
        <end position="274"/>
    </location>
</feature>
<evidence type="ECO:0000313" key="4">
    <source>
        <dbReference type="Proteomes" id="UP000250235"/>
    </source>
</evidence>
<keyword evidence="2" id="KW-0472">Membrane</keyword>
<accession>A0A2Z7CWE5</accession>
<keyword evidence="2" id="KW-1133">Transmembrane helix</keyword>
<feature type="region of interest" description="Disordered" evidence="1">
    <location>
        <begin position="420"/>
        <end position="470"/>
    </location>
</feature>